<proteinExistence type="predicted"/>
<dbReference type="Gene3D" id="3.40.50.720">
    <property type="entry name" value="NAD(P)-binding Rossmann-like Domain"/>
    <property type="match status" value="1"/>
</dbReference>
<evidence type="ECO:0000256" key="2">
    <source>
        <dbReference type="SAM" id="Phobius"/>
    </source>
</evidence>
<gene>
    <name evidence="5" type="ORF">ENV30_08925</name>
</gene>
<dbReference type="EMBL" id="DTFV01000127">
    <property type="protein sequence ID" value="HGI31408.1"/>
    <property type="molecule type" value="Genomic_DNA"/>
</dbReference>
<dbReference type="PROSITE" id="PS51202">
    <property type="entry name" value="RCK_C"/>
    <property type="match status" value="1"/>
</dbReference>
<dbReference type="InterPro" id="IPR050721">
    <property type="entry name" value="Trk_Ktr_HKT_K-transport"/>
</dbReference>
<comment type="caution">
    <text evidence="5">The sequence shown here is derived from an EMBL/GenBank/DDBJ whole genome shotgun (WGS) entry which is preliminary data.</text>
</comment>
<dbReference type="PANTHER" id="PTHR43833:SF9">
    <property type="entry name" value="POTASSIUM CHANNEL PROTEIN YUGO-RELATED"/>
    <property type="match status" value="1"/>
</dbReference>
<dbReference type="Pfam" id="PF02080">
    <property type="entry name" value="TrkA_C"/>
    <property type="match status" value="1"/>
</dbReference>
<dbReference type="Gene3D" id="3.30.70.1450">
    <property type="entry name" value="Regulator of K+ conductance, C-terminal domain"/>
    <property type="match status" value="1"/>
</dbReference>
<feature type="transmembrane region" description="Helical" evidence="2">
    <location>
        <begin position="104"/>
        <end position="125"/>
    </location>
</feature>
<reference evidence="5" key="1">
    <citation type="journal article" date="2020" name="mSystems">
        <title>Genome- and Community-Level Interaction Insights into Carbon Utilization and Element Cycling Functions of Hydrothermarchaeota in Hydrothermal Sediment.</title>
        <authorList>
            <person name="Zhou Z."/>
            <person name="Liu Y."/>
            <person name="Xu W."/>
            <person name="Pan J."/>
            <person name="Luo Z.H."/>
            <person name="Li M."/>
        </authorList>
    </citation>
    <scope>NUCLEOTIDE SEQUENCE [LARGE SCALE GENOMIC DNA]</scope>
    <source>
        <strain evidence="5">SpSt-747</strain>
    </source>
</reference>
<protein>
    <submittedName>
        <fullName evidence="5">Potassium channel protein</fullName>
    </submittedName>
</protein>
<keyword evidence="5" id="KW-0813">Transport</keyword>
<feature type="domain" description="RCK N-terminal" evidence="3">
    <location>
        <begin position="105"/>
        <end position="223"/>
    </location>
</feature>
<dbReference type="InterPro" id="IPR003148">
    <property type="entry name" value="RCK_N"/>
</dbReference>
<dbReference type="InterPro" id="IPR036291">
    <property type="entry name" value="NAD(P)-bd_dom_sf"/>
</dbReference>
<comment type="subcellular location">
    <subcellularLocation>
        <location evidence="1">Cell membrane</location>
        <topology evidence="1">Multi-pass membrane protein</topology>
    </subcellularLocation>
</comment>
<keyword evidence="5" id="KW-0406">Ion transport</keyword>
<dbReference type="InterPro" id="IPR036721">
    <property type="entry name" value="RCK_C_sf"/>
</dbReference>
<dbReference type="Pfam" id="PF07885">
    <property type="entry name" value="Ion_trans_2"/>
    <property type="match status" value="1"/>
</dbReference>
<dbReference type="Gene3D" id="1.10.287.70">
    <property type="match status" value="1"/>
</dbReference>
<dbReference type="PROSITE" id="PS51201">
    <property type="entry name" value="RCK_N"/>
    <property type="match status" value="1"/>
</dbReference>
<accession>A0A7V4DEF7</accession>
<dbReference type="SUPFAM" id="SSF81324">
    <property type="entry name" value="Voltage-gated potassium channels"/>
    <property type="match status" value="1"/>
</dbReference>
<feature type="domain" description="RCK C-terminal" evidence="4">
    <location>
        <begin position="247"/>
        <end position="332"/>
    </location>
</feature>
<dbReference type="AlphaFoldDB" id="A0A7V4DEF7"/>
<feature type="transmembrane region" description="Helical" evidence="2">
    <location>
        <begin position="59"/>
        <end position="83"/>
    </location>
</feature>
<keyword evidence="2" id="KW-0472">Membrane</keyword>
<keyword evidence="2" id="KW-0812">Transmembrane</keyword>
<dbReference type="InterPro" id="IPR013099">
    <property type="entry name" value="K_chnl_dom"/>
</dbReference>
<evidence type="ECO:0000313" key="5">
    <source>
        <dbReference type="EMBL" id="HGI31408.1"/>
    </source>
</evidence>
<dbReference type="PANTHER" id="PTHR43833">
    <property type="entry name" value="POTASSIUM CHANNEL PROTEIN 2-RELATED-RELATED"/>
    <property type="match status" value="1"/>
</dbReference>
<keyword evidence="2" id="KW-1133">Transmembrane helix</keyword>
<dbReference type="InterPro" id="IPR006037">
    <property type="entry name" value="RCK_C"/>
</dbReference>
<dbReference type="GO" id="GO:0005886">
    <property type="term" value="C:plasma membrane"/>
    <property type="evidence" value="ECO:0007669"/>
    <property type="project" value="UniProtKB-SubCell"/>
</dbReference>
<organism evidence="5">
    <name type="scientific">Candidatus Caldatribacterium californiense</name>
    <dbReference type="NCBI Taxonomy" id="1454726"/>
    <lineage>
        <taxon>Bacteria</taxon>
        <taxon>Pseudomonadati</taxon>
        <taxon>Atribacterota</taxon>
        <taxon>Atribacteria</taxon>
        <taxon>Atribacterales</taxon>
        <taxon>Candidatus Caldatribacteriaceae</taxon>
        <taxon>Candidatus Caldatribacterium</taxon>
    </lineage>
</organism>
<evidence type="ECO:0000256" key="1">
    <source>
        <dbReference type="ARBA" id="ARBA00004651"/>
    </source>
</evidence>
<dbReference type="Pfam" id="PF02254">
    <property type="entry name" value="TrkA_N"/>
    <property type="match status" value="1"/>
</dbReference>
<name>A0A7V4DEF7_9BACT</name>
<evidence type="ECO:0000259" key="3">
    <source>
        <dbReference type="PROSITE" id="PS51201"/>
    </source>
</evidence>
<dbReference type="SUPFAM" id="SSF116726">
    <property type="entry name" value="TrkA C-terminal domain-like"/>
    <property type="match status" value="1"/>
</dbReference>
<dbReference type="GO" id="GO:0006813">
    <property type="term" value="P:potassium ion transport"/>
    <property type="evidence" value="ECO:0007669"/>
    <property type="project" value="InterPro"/>
</dbReference>
<sequence length="332" mass="36673">MIRQFLTLGGVILGLVLGGSLGYVLIERWPFFDALYMTVITLTTVGFGEIRPLSPAGRAFTIGIVGSGVLTVTYGVSSLVRLLSEGKLGEYWRRQEVKRMLKTIKGHFIICGCGVVGSEVVEYFVRSRVPYVVIEKDREKIERALLLHPDLPFLEGDATQEEILKEAGIERARGLLALVGSDPENVYITLTARHLNPHLRIVARAIAPESVEILRRAGADYVICPQKIGALRLAAAALRPQASFFLDLLLRSETLDLAVEEIEIQPQSYLCGKTLGEANLPERFGILVVAIRDREKGSFLFNPQGNTRLGPQDTLIVLGRTEQILELQKLAL</sequence>
<dbReference type="GO" id="GO:0008324">
    <property type="term" value="F:monoatomic cation transmembrane transporter activity"/>
    <property type="evidence" value="ECO:0007669"/>
    <property type="project" value="InterPro"/>
</dbReference>
<dbReference type="SUPFAM" id="SSF51735">
    <property type="entry name" value="NAD(P)-binding Rossmann-fold domains"/>
    <property type="match status" value="1"/>
</dbReference>
<keyword evidence="5" id="KW-0407">Ion channel</keyword>
<evidence type="ECO:0000259" key="4">
    <source>
        <dbReference type="PROSITE" id="PS51202"/>
    </source>
</evidence>